<dbReference type="EMBL" id="JBEWTB010000003">
    <property type="protein sequence ID" value="MET4759628.1"/>
    <property type="molecule type" value="Genomic_DNA"/>
</dbReference>
<evidence type="ECO:0000313" key="3">
    <source>
        <dbReference type="EMBL" id="MET4759628.1"/>
    </source>
</evidence>
<organism evidence="3 4">
    <name type="scientific">Endozoicomonas lisbonensis</name>
    <dbReference type="NCBI Taxonomy" id="3120522"/>
    <lineage>
        <taxon>Bacteria</taxon>
        <taxon>Pseudomonadati</taxon>
        <taxon>Pseudomonadota</taxon>
        <taxon>Gammaproteobacteria</taxon>
        <taxon>Oceanospirillales</taxon>
        <taxon>Endozoicomonadaceae</taxon>
        <taxon>Endozoicomonas</taxon>
    </lineage>
</organism>
<feature type="compositionally biased region" description="Low complexity" evidence="2">
    <location>
        <begin position="47"/>
        <end position="70"/>
    </location>
</feature>
<evidence type="ECO:0000256" key="1">
    <source>
        <dbReference type="SAM" id="Coils"/>
    </source>
</evidence>
<reference evidence="3 4" key="1">
    <citation type="submission" date="2024-06" db="EMBL/GenBank/DDBJ databases">
        <title>Genomic Encyclopedia of Type Strains, Phase V (KMG-V): Genome sequencing to study the core and pangenomes of soil and plant-associated prokaryotes.</title>
        <authorList>
            <person name="Whitman W."/>
        </authorList>
    </citation>
    <scope>NUCLEOTIDE SEQUENCE [LARGE SCALE GENOMIC DNA]</scope>
    <source>
        <strain evidence="3 4">NE40</strain>
    </source>
</reference>
<gene>
    <name evidence="3" type="ORF">V5J35_004947</name>
</gene>
<evidence type="ECO:0000256" key="2">
    <source>
        <dbReference type="SAM" id="MobiDB-lite"/>
    </source>
</evidence>
<comment type="caution">
    <text evidence="3">The sequence shown here is derived from an EMBL/GenBank/DDBJ whole genome shotgun (WGS) entry which is preliminary data.</text>
</comment>
<feature type="region of interest" description="Disordered" evidence="2">
    <location>
        <begin position="1"/>
        <end position="88"/>
    </location>
</feature>
<protein>
    <submittedName>
        <fullName evidence="3">Uncharacterized protein</fullName>
    </submittedName>
</protein>
<proteinExistence type="predicted"/>
<name>A0ABV2SRW5_9GAMM</name>
<dbReference type="Proteomes" id="UP001549366">
    <property type="component" value="Unassembled WGS sequence"/>
</dbReference>
<dbReference type="RefSeq" id="WP_354016539.1">
    <property type="nucleotide sequence ID" value="NZ_JBEWTB010000003.1"/>
</dbReference>
<keyword evidence="1" id="KW-0175">Coiled coil</keyword>
<keyword evidence="4" id="KW-1185">Reference proteome</keyword>
<feature type="non-terminal residue" evidence="3">
    <location>
        <position position="1"/>
    </location>
</feature>
<feature type="coiled-coil region" evidence="1">
    <location>
        <begin position="270"/>
        <end position="305"/>
    </location>
</feature>
<feature type="compositionally biased region" description="Basic and acidic residues" evidence="2">
    <location>
        <begin position="1"/>
        <end position="20"/>
    </location>
</feature>
<evidence type="ECO:0000313" key="4">
    <source>
        <dbReference type="Proteomes" id="UP001549366"/>
    </source>
</evidence>
<accession>A0ABV2SRW5</accession>
<sequence>RYLRKPKIEEYNRQCAEGEHPSGAVPTAPPASPKQPKPRATPRTVAKKTAPTAPVEPAPVKKTAPTAPSRRGGRREPPGGAPKGNSNAATHGIYSRFFSDEDLAIWDQAAEIDHLDYELRVARMQLARAIKKQKEYDQIRKDCGDENKDAFLSLPVTEFNREVGSEGGKEETKRSIPDVDNVIDRLLGRVAQLMKQKDDLLQSPLLSKADQQAHTQTVITQLNSGDLTAIEAGLQLEALLIPLPVTLAAMVKVELATEAEESFEGGGVSADDIARKAAEIRERKRQEREEFLKRREKELEALNEDMGM</sequence>